<organism evidence="1 2">
    <name type="scientific">Vanilla planifolia</name>
    <name type="common">Vanilla</name>
    <dbReference type="NCBI Taxonomy" id="51239"/>
    <lineage>
        <taxon>Eukaryota</taxon>
        <taxon>Viridiplantae</taxon>
        <taxon>Streptophyta</taxon>
        <taxon>Embryophyta</taxon>
        <taxon>Tracheophyta</taxon>
        <taxon>Spermatophyta</taxon>
        <taxon>Magnoliopsida</taxon>
        <taxon>Liliopsida</taxon>
        <taxon>Asparagales</taxon>
        <taxon>Orchidaceae</taxon>
        <taxon>Vanilloideae</taxon>
        <taxon>Vanilleae</taxon>
        <taxon>Vanilla</taxon>
    </lineage>
</organism>
<dbReference type="AlphaFoldDB" id="A0A835QSI4"/>
<comment type="caution">
    <text evidence="1">The sequence shown here is derived from an EMBL/GenBank/DDBJ whole genome shotgun (WGS) entry which is preliminary data.</text>
</comment>
<protein>
    <submittedName>
        <fullName evidence="1">Uncharacterized protein</fullName>
    </submittedName>
</protein>
<evidence type="ECO:0000313" key="2">
    <source>
        <dbReference type="Proteomes" id="UP000639772"/>
    </source>
</evidence>
<name>A0A835QSI4_VANPL</name>
<reference evidence="1 2" key="1">
    <citation type="journal article" date="2020" name="Nat. Food">
        <title>A phased Vanilla planifolia genome enables genetic improvement of flavour and production.</title>
        <authorList>
            <person name="Hasing T."/>
            <person name="Tang H."/>
            <person name="Brym M."/>
            <person name="Khazi F."/>
            <person name="Huang T."/>
            <person name="Chambers A.H."/>
        </authorList>
    </citation>
    <scope>NUCLEOTIDE SEQUENCE [LARGE SCALE GENOMIC DNA]</scope>
    <source>
        <tissue evidence="1">Leaf</tissue>
    </source>
</reference>
<dbReference type="Proteomes" id="UP000639772">
    <property type="component" value="Chromosome 6"/>
</dbReference>
<proteinExistence type="predicted"/>
<dbReference type="EMBL" id="JADCNM010000006">
    <property type="protein sequence ID" value="KAG0478821.1"/>
    <property type="molecule type" value="Genomic_DNA"/>
</dbReference>
<gene>
    <name evidence="1" type="ORF">HPP92_013540</name>
</gene>
<evidence type="ECO:0000313" key="1">
    <source>
        <dbReference type="EMBL" id="KAG0478821.1"/>
    </source>
</evidence>
<accession>A0A835QSI4</accession>
<sequence length="82" mass="9294">MVNVVQHLSELWNEKPVSRLDLGPGSPGEYIKRERSQVLVIPTTILQHLPNRNLDIQLDRNVVQAFFNAGFPRLELGVQTCS</sequence>